<feature type="compositionally biased region" description="Basic and acidic residues" evidence="2">
    <location>
        <begin position="248"/>
        <end position="262"/>
    </location>
</feature>
<feature type="region of interest" description="Disordered" evidence="2">
    <location>
        <begin position="32"/>
        <end position="300"/>
    </location>
</feature>
<feature type="compositionally biased region" description="Basic and acidic residues" evidence="2">
    <location>
        <begin position="32"/>
        <end position="52"/>
    </location>
</feature>
<sequence>MALIGRVHPDCVNVANPYHECTENCLRKIAEGKGRKNKKKSDIGGDIKDGEFNNKMAGGRRVDTNRESNPYYQSGHSFPKRTAGAEARGDIKESGSILDIPILGGRKERSRPKPPQDLDKVSERSVVYPFDAQSSPSKDKVKLVENGSVLDDPIFGKRKQVSQPKPVEEHDNGQGVDASSFPEKLKIENGSPLDDPIFGRRKQEAQPKPHEELDNGSGQGAVNPSGSPLSPSDDIVKIGNGPTLDDLIFGRKKQESEQKSPEELDNVPGSGIVYPSDSQLSPSKEKVKLENGEHKSYSGPLAEVKDSSLNKEKVQTSPLVPVSGIIKMTPSLSLPTHNVGEGATDLPFENRSFSFSGTPHIFEESDEDDVRSVNSDASVSVGKYRVKGSLSSILQSIFDKYGDVAASCQLESNVIRSYYLECVCFVVQELKRTSVKQLTKSKVKEMSAMLKDVESSGMDVGWLRLMLTECAESIDLMSQHRAVEVAKANCDRDIELIRKELESQMEALALKEKEVADAKKQVAETRSHLRDLEHKSSILSETVSNMKSKVENLKSKSLLDNVL</sequence>
<feature type="compositionally biased region" description="Basic and acidic residues" evidence="2">
    <location>
        <begin position="114"/>
        <end position="123"/>
    </location>
</feature>
<dbReference type="AlphaFoldDB" id="A0AAW1Y5G2"/>
<protein>
    <submittedName>
        <fullName evidence="3">Uncharacterized protein</fullName>
    </submittedName>
</protein>
<organism evidence="3 4">
    <name type="scientific">Rubus argutus</name>
    <name type="common">Southern blackberry</name>
    <dbReference type="NCBI Taxonomy" id="59490"/>
    <lineage>
        <taxon>Eukaryota</taxon>
        <taxon>Viridiplantae</taxon>
        <taxon>Streptophyta</taxon>
        <taxon>Embryophyta</taxon>
        <taxon>Tracheophyta</taxon>
        <taxon>Spermatophyta</taxon>
        <taxon>Magnoliopsida</taxon>
        <taxon>eudicotyledons</taxon>
        <taxon>Gunneridae</taxon>
        <taxon>Pentapetalae</taxon>
        <taxon>rosids</taxon>
        <taxon>fabids</taxon>
        <taxon>Rosales</taxon>
        <taxon>Rosaceae</taxon>
        <taxon>Rosoideae</taxon>
        <taxon>Rosoideae incertae sedis</taxon>
        <taxon>Rubus</taxon>
    </lineage>
</organism>
<evidence type="ECO:0000313" key="3">
    <source>
        <dbReference type="EMBL" id="KAK9944179.1"/>
    </source>
</evidence>
<dbReference type="Pfam" id="PF05278">
    <property type="entry name" value="PEARLI-4"/>
    <property type="match status" value="1"/>
</dbReference>
<name>A0AAW1Y5G2_RUBAR</name>
<dbReference type="PANTHER" id="PTHR35358:SF7">
    <property type="entry name" value="EXPRESSED PROTEIN"/>
    <property type="match status" value="1"/>
</dbReference>
<evidence type="ECO:0000256" key="1">
    <source>
        <dbReference type="SAM" id="Coils"/>
    </source>
</evidence>
<dbReference type="EMBL" id="JBEDUW010000002">
    <property type="protein sequence ID" value="KAK9944179.1"/>
    <property type="molecule type" value="Genomic_DNA"/>
</dbReference>
<feature type="coiled-coil region" evidence="1">
    <location>
        <begin position="494"/>
        <end position="535"/>
    </location>
</feature>
<feature type="compositionally biased region" description="Basic and acidic residues" evidence="2">
    <location>
        <begin position="283"/>
        <end position="296"/>
    </location>
</feature>
<feature type="compositionally biased region" description="Polar residues" evidence="2">
    <location>
        <begin position="67"/>
        <end position="76"/>
    </location>
</feature>
<gene>
    <name evidence="3" type="ORF">M0R45_009757</name>
</gene>
<evidence type="ECO:0000313" key="4">
    <source>
        <dbReference type="Proteomes" id="UP001457282"/>
    </source>
</evidence>
<accession>A0AAW1Y5G2</accession>
<dbReference type="PANTHER" id="PTHR35358">
    <property type="entry name" value="OS06G0711100 PROTEIN"/>
    <property type="match status" value="1"/>
</dbReference>
<reference evidence="3 4" key="1">
    <citation type="journal article" date="2023" name="G3 (Bethesda)">
        <title>A chromosome-length genome assembly and annotation of blackberry (Rubus argutus, cv. 'Hillquist').</title>
        <authorList>
            <person name="Bruna T."/>
            <person name="Aryal R."/>
            <person name="Dudchenko O."/>
            <person name="Sargent D.J."/>
            <person name="Mead D."/>
            <person name="Buti M."/>
            <person name="Cavallini A."/>
            <person name="Hytonen T."/>
            <person name="Andres J."/>
            <person name="Pham M."/>
            <person name="Weisz D."/>
            <person name="Mascagni F."/>
            <person name="Usai G."/>
            <person name="Natali L."/>
            <person name="Bassil N."/>
            <person name="Fernandez G.E."/>
            <person name="Lomsadze A."/>
            <person name="Armour M."/>
            <person name="Olukolu B."/>
            <person name="Poorten T."/>
            <person name="Britton C."/>
            <person name="Davik J."/>
            <person name="Ashrafi H."/>
            <person name="Aiden E.L."/>
            <person name="Borodovsky M."/>
            <person name="Worthington M."/>
        </authorList>
    </citation>
    <scope>NUCLEOTIDE SEQUENCE [LARGE SCALE GENOMIC DNA]</scope>
    <source>
        <strain evidence="3">PI 553951</strain>
    </source>
</reference>
<feature type="compositionally biased region" description="Polar residues" evidence="2">
    <location>
        <begin position="220"/>
        <end position="230"/>
    </location>
</feature>
<keyword evidence="4" id="KW-1185">Reference proteome</keyword>
<keyword evidence="1" id="KW-0175">Coiled coil</keyword>
<proteinExistence type="predicted"/>
<feature type="compositionally biased region" description="Basic and acidic residues" evidence="2">
    <location>
        <begin position="197"/>
        <end position="213"/>
    </location>
</feature>
<dbReference type="InterPro" id="IPR007942">
    <property type="entry name" value="PLipase-like"/>
</dbReference>
<dbReference type="Proteomes" id="UP001457282">
    <property type="component" value="Unassembled WGS sequence"/>
</dbReference>
<evidence type="ECO:0000256" key="2">
    <source>
        <dbReference type="SAM" id="MobiDB-lite"/>
    </source>
</evidence>
<comment type="caution">
    <text evidence="3">The sequence shown here is derived from an EMBL/GenBank/DDBJ whole genome shotgun (WGS) entry which is preliminary data.</text>
</comment>